<accession>U5PUM7</accession>
<organism evidence="1 2">
    <name type="scientific">Bacillus phage Grass</name>
    <dbReference type="NCBI Taxonomy" id="1406785"/>
    <lineage>
        <taxon>Viruses</taxon>
        <taxon>Duplodnaviria</taxon>
        <taxon>Heunggongvirae</taxon>
        <taxon>Uroviricota</taxon>
        <taxon>Caudoviricetes</taxon>
        <taxon>Herelleviridae</taxon>
        <taxon>Bastillevirinae</taxon>
        <taxon>Nitunavirus</taxon>
        <taxon>Nitunavirus grass</taxon>
    </lineage>
</organism>
<dbReference type="GeneID" id="17960140"/>
<evidence type="ECO:0000313" key="2">
    <source>
        <dbReference type="Proteomes" id="UP000017648"/>
    </source>
</evidence>
<dbReference type="EMBL" id="KF669652">
    <property type="protein sequence ID" value="AGY47481.1"/>
    <property type="molecule type" value="Genomic_DNA"/>
</dbReference>
<dbReference type="RefSeq" id="YP_008771582.1">
    <property type="nucleotide sequence ID" value="NC_022771.1"/>
</dbReference>
<evidence type="ECO:0000313" key="1">
    <source>
        <dbReference type="EMBL" id="AGY47481.1"/>
    </source>
</evidence>
<sequence>MDISIENQITQKVREYELWRGKLPERVVISRAVKELIEVQQSDQGRLTPLPMIGKLTYNFIYQDGTVLDVVVLDHNGFVILVG</sequence>
<keyword evidence="2" id="KW-1185">Reference proteome</keyword>
<name>U5PUM7_BPGRA</name>
<gene>
    <name evidence="1" type="ORF">Grass_216</name>
</gene>
<dbReference type="Proteomes" id="UP000017648">
    <property type="component" value="Segment"/>
</dbReference>
<protein>
    <submittedName>
        <fullName evidence="1">Uncharacterized protein</fullName>
    </submittedName>
</protein>
<dbReference type="KEGG" id="vg:17960140"/>
<reference evidence="1 2" key="1">
    <citation type="journal article" date="2013" name="Genome Announc.">
        <title>Complete Genome of Bacillus subtilis Myophage Grass.</title>
        <authorList>
            <person name="Miller S.Y."/>
            <person name="Colquhoun J.M."/>
            <person name="Perl A.L."/>
            <person name="Chamakura K.R."/>
            <person name="Kuty Everett G.F."/>
        </authorList>
    </citation>
    <scope>NUCLEOTIDE SEQUENCE [LARGE SCALE GENOMIC DNA]</scope>
</reference>
<proteinExistence type="predicted"/>
<organismHost>
    <name type="scientific">Bacillus subtilis</name>
    <dbReference type="NCBI Taxonomy" id="1423"/>
</organismHost>